<accession>A0A2S4JH42</accession>
<keyword evidence="5 6" id="KW-0472">Membrane</keyword>
<sequence>MKNNCSAGIQQRLAWFLEPTVLVFSLCLVLLAIGQVVSPGFAAPRQIINMLVVASFLGIVAAGQSLVVIGGKNGIDLSVGNLVTFGAIVGGAMMRQQDQRLVLALVTVLVLSFLVGLLNGTGVVFFGIPPLVMTLGMGIIVAATNRFITGGVPVGGASPLLRSLVVGRLGGVPGILFWWVLIAVLVLVLLHNSRYGMNLYALGSNETAARLSGVPVVPMRIITFGICSLLAGLAGFLYLGYLGSVYNITLGDKYTLASVVAVVVGGTALTGGTGGYRGVFFGAIMLQLLESLLITLRMEQFGRNITFGVVLLLLIFMYGRDKKLRM</sequence>
<keyword evidence="3 6" id="KW-0812">Transmembrane</keyword>
<organism evidence="7 8">
    <name type="scientific">Alkalispirochaeta sphaeroplastigenens</name>
    <dbReference type="NCBI Taxonomy" id="1187066"/>
    <lineage>
        <taxon>Bacteria</taxon>
        <taxon>Pseudomonadati</taxon>
        <taxon>Spirochaetota</taxon>
        <taxon>Spirochaetia</taxon>
        <taxon>Spirochaetales</taxon>
        <taxon>Spirochaetaceae</taxon>
        <taxon>Alkalispirochaeta</taxon>
    </lineage>
</organism>
<evidence type="ECO:0000256" key="5">
    <source>
        <dbReference type="ARBA" id="ARBA00023136"/>
    </source>
</evidence>
<dbReference type="GO" id="GO:0022857">
    <property type="term" value="F:transmembrane transporter activity"/>
    <property type="evidence" value="ECO:0007669"/>
    <property type="project" value="InterPro"/>
</dbReference>
<feature type="transmembrane region" description="Helical" evidence="6">
    <location>
        <begin position="20"/>
        <end position="41"/>
    </location>
</feature>
<keyword evidence="4 6" id="KW-1133">Transmembrane helix</keyword>
<dbReference type="CDD" id="cd06579">
    <property type="entry name" value="TM_PBP1_transp_AraH_like"/>
    <property type="match status" value="1"/>
</dbReference>
<comment type="caution">
    <text evidence="7">The sequence shown here is derived from an EMBL/GenBank/DDBJ whole genome shotgun (WGS) entry which is preliminary data.</text>
</comment>
<feature type="transmembrane region" description="Helical" evidence="6">
    <location>
        <begin position="221"/>
        <end position="242"/>
    </location>
</feature>
<dbReference type="InterPro" id="IPR001851">
    <property type="entry name" value="ABC_transp_permease"/>
</dbReference>
<name>A0A2S4JH42_9SPIO</name>
<reference evidence="8" key="1">
    <citation type="submission" date="2015-12" db="EMBL/GenBank/DDBJ databases">
        <authorList>
            <person name="Lodha T.D."/>
            <person name="Chintalapati S."/>
            <person name="Chintalapati V.R."/>
            <person name="Sravanthi T."/>
        </authorList>
    </citation>
    <scope>NUCLEOTIDE SEQUENCE [LARGE SCALE GENOMIC DNA]</scope>
    <source>
        <strain evidence="8">JC133</strain>
    </source>
</reference>
<keyword evidence="2" id="KW-1003">Cell membrane</keyword>
<evidence type="ECO:0000256" key="2">
    <source>
        <dbReference type="ARBA" id="ARBA00022475"/>
    </source>
</evidence>
<dbReference type="OrthoDB" id="9784538at2"/>
<feature type="transmembrane region" description="Helical" evidence="6">
    <location>
        <begin position="301"/>
        <end position="319"/>
    </location>
</feature>
<dbReference type="EMBL" id="LPWH01000117">
    <property type="protein sequence ID" value="POQ98799.1"/>
    <property type="molecule type" value="Genomic_DNA"/>
</dbReference>
<evidence type="ECO:0000256" key="1">
    <source>
        <dbReference type="ARBA" id="ARBA00004651"/>
    </source>
</evidence>
<comment type="subcellular location">
    <subcellularLocation>
        <location evidence="1">Cell membrane</location>
        <topology evidence="1">Multi-pass membrane protein</topology>
    </subcellularLocation>
</comment>
<dbReference type="PANTHER" id="PTHR32196">
    <property type="entry name" value="ABC TRANSPORTER PERMEASE PROTEIN YPHD-RELATED-RELATED"/>
    <property type="match status" value="1"/>
</dbReference>
<keyword evidence="8" id="KW-1185">Reference proteome</keyword>
<evidence type="ECO:0000256" key="6">
    <source>
        <dbReference type="SAM" id="Phobius"/>
    </source>
</evidence>
<dbReference type="AlphaFoldDB" id="A0A2S4JH42"/>
<feature type="transmembrane region" description="Helical" evidence="6">
    <location>
        <begin position="101"/>
        <end position="118"/>
    </location>
</feature>
<evidence type="ECO:0000313" key="7">
    <source>
        <dbReference type="EMBL" id="POQ98799.1"/>
    </source>
</evidence>
<dbReference type="GO" id="GO:0005886">
    <property type="term" value="C:plasma membrane"/>
    <property type="evidence" value="ECO:0007669"/>
    <property type="project" value="UniProtKB-SubCell"/>
</dbReference>
<protein>
    <recommendedName>
        <fullName evidence="9">Sugar ABC transporter permease</fullName>
    </recommendedName>
</protein>
<dbReference type="Proteomes" id="UP000237350">
    <property type="component" value="Unassembled WGS sequence"/>
</dbReference>
<feature type="transmembrane region" description="Helical" evidence="6">
    <location>
        <begin position="169"/>
        <end position="190"/>
    </location>
</feature>
<feature type="transmembrane region" description="Helical" evidence="6">
    <location>
        <begin position="48"/>
        <end position="69"/>
    </location>
</feature>
<evidence type="ECO:0008006" key="9">
    <source>
        <dbReference type="Google" id="ProtNLM"/>
    </source>
</evidence>
<gene>
    <name evidence="7" type="ORF">AU468_12225</name>
</gene>
<evidence type="ECO:0000256" key="3">
    <source>
        <dbReference type="ARBA" id="ARBA00022692"/>
    </source>
</evidence>
<proteinExistence type="predicted"/>
<dbReference type="Pfam" id="PF02653">
    <property type="entry name" value="BPD_transp_2"/>
    <property type="match status" value="1"/>
</dbReference>
<evidence type="ECO:0000256" key="4">
    <source>
        <dbReference type="ARBA" id="ARBA00022989"/>
    </source>
</evidence>
<feature type="transmembrane region" description="Helical" evidence="6">
    <location>
        <begin position="254"/>
        <end position="272"/>
    </location>
</feature>
<evidence type="ECO:0000313" key="8">
    <source>
        <dbReference type="Proteomes" id="UP000237350"/>
    </source>
</evidence>
<dbReference type="RefSeq" id="WP_103680965.1">
    <property type="nucleotide sequence ID" value="NZ_LPWH01000117.1"/>
</dbReference>